<keyword evidence="3" id="KW-1133">Transmembrane helix</keyword>
<comment type="caution">
    <text evidence="5">The sequence shown here is derived from an EMBL/GenBank/DDBJ whole genome shotgun (WGS) entry which is preliminary data.</text>
</comment>
<proteinExistence type="predicted"/>
<reference evidence="5 6" key="1">
    <citation type="submission" date="2018-08" db="EMBL/GenBank/DDBJ databases">
        <title>A genome reference for cultivated species of the human gut microbiota.</title>
        <authorList>
            <person name="Zou Y."/>
            <person name="Xue W."/>
            <person name="Luo G."/>
        </authorList>
    </citation>
    <scope>NUCLEOTIDE SEQUENCE [LARGE SCALE GENOMIC DNA]</scope>
    <source>
        <strain evidence="5 6">AM25-6</strain>
    </source>
</reference>
<organism evidence="5 6">
    <name type="scientific">Anaerofustis stercorihominis</name>
    <dbReference type="NCBI Taxonomy" id="214853"/>
    <lineage>
        <taxon>Bacteria</taxon>
        <taxon>Bacillati</taxon>
        <taxon>Bacillota</taxon>
        <taxon>Clostridia</taxon>
        <taxon>Eubacteriales</taxon>
        <taxon>Eubacteriaceae</taxon>
        <taxon>Anaerofustis</taxon>
    </lineage>
</organism>
<feature type="region of interest" description="Disordered" evidence="2">
    <location>
        <begin position="1453"/>
        <end position="1491"/>
    </location>
</feature>
<evidence type="ECO:0008006" key="7">
    <source>
        <dbReference type="Google" id="ProtNLM"/>
    </source>
</evidence>
<feature type="compositionally biased region" description="Polar residues" evidence="2">
    <location>
        <begin position="1458"/>
        <end position="1472"/>
    </location>
</feature>
<feature type="signal peptide" evidence="4">
    <location>
        <begin position="1"/>
        <end position="28"/>
    </location>
</feature>
<dbReference type="InterPro" id="IPR013378">
    <property type="entry name" value="InlB-like_B-rpt"/>
</dbReference>
<dbReference type="Pfam" id="PF09479">
    <property type="entry name" value="Flg_new"/>
    <property type="match status" value="1"/>
</dbReference>
<evidence type="ECO:0000256" key="2">
    <source>
        <dbReference type="SAM" id="MobiDB-lite"/>
    </source>
</evidence>
<keyword evidence="3" id="KW-0472">Membrane</keyword>
<feature type="chain" id="PRO_5017610841" description="Bacterial repeat domain-containing protein" evidence="4">
    <location>
        <begin position="29"/>
        <end position="1522"/>
    </location>
</feature>
<gene>
    <name evidence="5" type="ORF">DW687_10055</name>
</gene>
<evidence type="ECO:0000313" key="5">
    <source>
        <dbReference type="EMBL" id="RGD73373.1"/>
    </source>
</evidence>
<dbReference type="InterPro" id="IPR042229">
    <property type="entry name" value="Listeria/Bacterioides_rpt_sf"/>
</dbReference>
<evidence type="ECO:0000256" key="3">
    <source>
        <dbReference type="SAM" id="Phobius"/>
    </source>
</evidence>
<evidence type="ECO:0000256" key="4">
    <source>
        <dbReference type="SAM" id="SignalP"/>
    </source>
</evidence>
<dbReference type="EMBL" id="QUSM01000006">
    <property type="protein sequence ID" value="RGD73373.1"/>
    <property type="molecule type" value="Genomic_DNA"/>
</dbReference>
<name>A0A3E3DVX7_9FIRM</name>
<dbReference type="Gene3D" id="2.60.40.4270">
    <property type="entry name" value="Listeria-Bacteroides repeat domain"/>
    <property type="match status" value="1"/>
</dbReference>
<sequence>MNKKIKKSFVVLMILSLCFSFSFQNISAQTLDENNNENISNKITQSEDDVGNNTVTGFEDLEEKIITINEKTDIEKLNLPDKLYVYLNNKEEKTSLDVSWECPDYDKKELSSYIFKPLFEDKYKISQELSEENIPTIEVKINKDIKTEQKNNNTKSIISKSKKVQSIPNEYKIGKSGDYKDFTEALNALTDNAGDVIFNVTDTLYTGYDYKTVEVPTDKGITSLTIKTDLPSVTVDEFNRVSLFLNGIKFTLDSNIDMGSTIYGGGNGKDITSNVDITINQNSAVTNLYGGSKNANLTGDTNITVKGSVNANLVGGCLSSATADNINTKADMYGSSKITIEETGQARSVFGGSMVTVPTSGDVKLTSESSISGSVELLINGMSEEVFGGGHSGPSSYVYGTTNTTCSNTVGGDISIIFTGSAKGANDSEMELYGGGRAMGTQSDTNHSSLTVKGNIYIEAMEDNNASVSQEDNQAFIRFFGGGQALYSNAILNVEGNVTVKSARVCWESSMGTVGGGYASWGGTANVAGKTKLDLYKVENQIAGYENVNLVIGGGLCEYSPNGSNSSATVGNTEITIHKGTTLISGNNSNLNIVGGGYTRQQNANVDVKGSTSIKLEDDLNFQRGICAGGALMTESCKNSSANVGSTNLEFGNNIKVSSGYIIGGGYINTAENASAKVIDDININYGNANLSANTVIGGSFVTSGSGDISIGKEKDKYAITATSKAGFKAYHYIGGSFVQKNKDDVVNKIIGNIKNALDGSNLSFFIGGGELSTSNTISYVEGDIINDLKNFTLGNTSPGGNVYSNNTSDPGILNISGNVNTILNGITLNNPIYTGGANYCNVNKDASLKFKDCTINSSVNALGTTSSSIKGNSIISLSGTTTSNNYIYSYQGNATVSAGKVLVEAGDNTESQTKAYVMGIYSTDPSKTTDVKIYKNAQLILKYNGSDSPFHLMGINDMDIDKNGDLITYSATPASISGNLSGEGTITMPVGGKIIGSGTLGGNLTLKTTGTLNKDLEFFEFDKSSTGKVNFTDPDYKYYLKKEIGSDKAIWVLKEGIIINTNTPDNGTITPGGKQMIGKDEPTEFTFTPDYGYQLDDVKVNGVSVKSDVKKHEDLRSSIYTLTTDINTSLEVSFRPLDKDTMEDIINNLPQSEGTTNPSEDEIDKIFDAKLDYEALSEDEKNKIDENSSDKLHEELLKATEIEVELSIKVSTSGNDAIKISDEQKKRFLYTLDKDDIKELKDNNSQLLKIVIEIKDIEKLEDEEKEKIDNVLSDYTIGKHFVVEVIKEKYQNKDDDTPKTTEKITSMPKSVDITFKVPNELKPKDNTIYAYAMIHTHLENGNYNSTLLEDKDTVDETVTISTNKFSTYTMVYKVRGTKPIVSYTVKFDTRGGSYVKSQNIEENGVITIPDDPTKKGYIFTGWYTDEKCTDLWDFERGKVTKDITLYAGWEKSKDNENPAQSDNPNNQSSGKSDGRIIENNKKNNTITPNTRDENNLDIWIGLSIFTLAGCLILSIKAKKYN</sequence>
<dbReference type="Proteomes" id="UP000261212">
    <property type="component" value="Unassembled WGS sequence"/>
</dbReference>
<evidence type="ECO:0000256" key="1">
    <source>
        <dbReference type="ARBA" id="ARBA00004196"/>
    </source>
</evidence>
<accession>A0A3E3DVX7</accession>
<feature type="transmembrane region" description="Helical" evidence="3">
    <location>
        <begin position="1499"/>
        <end position="1516"/>
    </location>
</feature>
<comment type="subcellular location">
    <subcellularLocation>
        <location evidence="1">Cell envelope</location>
    </subcellularLocation>
</comment>
<protein>
    <recommendedName>
        <fullName evidence="7">Bacterial repeat domain-containing protein</fullName>
    </recommendedName>
</protein>
<dbReference type="NCBIfam" id="TIGR02543">
    <property type="entry name" value="List_Bact_rpt"/>
    <property type="match status" value="1"/>
</dbReference>
<dbReference type="RefSeq" id="WP_117532638.1">
    <property type="nucleotide sequence ID" value="NZ_QUSM01000006.1"/>
</dbReference>
<keyword evidence="3" id="KW-0812">Transmembrane</keyword>
<keyword evidence="4" id="KW-0732">Signal</keyword>
<feature type="compositionally biased region" description="Basic and acidic residues" evidence="2">
    <location>
        <begin position="1473"/>
        <end position="1482"/>
    </location>
</feature>
<evidence type="ECO:0000313" key="6">
    <source>
        <dbReference type="Proteomes" id="UP000261212"/>
    </source>
</evidence>
<dbReference type="GO" id="GO:0030313">
    <property type="term" value="C:cell envelope"/>
    <property type="evidence" value="ECO:0007669"/>
    <property type="project" value="UniProtKB-SubCell"/>
</dbReference>